<dbReference type="AlphaFoldDB" id="A0A9N8JZ47"/>
<reference evidence="2" key="1">
    <citation type="submission" date="2020-06" db="EMBL/GenBank/DDBJ databases">
        <authorList>
            <person name="Onetto C."/>
        </authorList>
    </citation>
    <scope>NUCLEOTIDE SEQUENCE</scope>
</reference>
<keyword evidence="1" id="KW-0175">Coiled coil</keyword>
<evidence type="ECO:0000256" key="1">
    <source>
        <dbReference type="SAM" id="Coils"/>
    </source>
</evidence>
<protein>
    <submittedName>
        <fullName evidence="2">Uncharacterized protein</fullName>
    </submittedName>
</protein>
<accession>A0A9N8JZ47</accession>
<feature type="coiled-coil region" evidence="1">
    <location>
        <begin position="158"/>
        <end position="253"/>
    </location>
</feature>
<organism evidence="2 3">
    <name type="scientific">Aureobasidium vineae</name>
    <dbReference type="NCBI Taxonomy" id="2773715"/>
    <lineage>
        <taxon>Eukaryota</taxon>
        <taxon>Fungi</taxon>
        <taxon>Dikarya</taxon>
        <taxon>Ascomycota</taxon>
        <taxon>Pezizomycotina</taxon>
        <taxon>Dothideomycetes</taxon>
        <taxon>Dothideomycetidae</taxon>
        <taxon>Dothideales</taxon>
        <taxon>Saccotheciaceae</taxon>
        <taxon>Aureobasidium</taxon>
    </lineage>
</organism>
<evidence type="ECO:0000313" key="2">
    <source>
        <dbReference type="EMBL" id="CAD0094129.1"/>
    </source>
</evidence>
<proteinExistence type="predicted"/>
<dbReference type="Proteomes" id="UP000716446">
    <property type="component" value="Unassembled WGS sequence"/>
</dbReference>
<sequence>MPPTLRDLINSGKIGDRCLLRIDHCYQKANDRDFEVARNILGSAEFRDIHGDQDDDYDIDLRTLARCKYAKKIKEMERETDGFQSEITDLKQELEDGRKHYQQLEHQHAQMVDYANTEYGKAIAEGHAKSAELKDERRRHECLKLQHAQMNEYASKKNAYLQQEIKDEKERHEQLKHHHRAEINDRQTEYAKVIAQGNAKSAELEEERRQHEQLKHQHMQTIEYGEAKYAEMFHEAEAKFAELMQKITGLESQNLWLQGQMQNQRSLDYRDMAMMAATIKELNAGIQYCRGQQCQI</sequence>
<dbReference type="EMBL" id="CAIJEN010000014">
    <property type="protein sequence ID" value="CAD0094129.1"/>
    <property type="molecule type" value="Genomic_DNA"/>
</dbReference>
<name>A0A9N8JZ47_9PEZI</name>
<comment type="caution">
    <text evidence="2">The sequence shown here is derived from an EMBL/GenBank/DDBJ whole genome shotgun (WGS) entry which is preliminary data.</text>
</comment>
<keyword evidence="3" id="KW-1185">Reference proteome</keyword>
<gene>
    <name evidence="2" type="ORF">AWRI4619_LOCUS8227</name>
</gene>
<evidence type="ECO:0000313" key="3">
    <source>
        <dbReference type="Proteomes" id="UP000716446"/>
    </source>
</evidence>
<feature type="coiled-coil region" evidence="1">
    <location>
        <begin position="73"/>
        <end position="107"/>
    </location>
</feature>